<gene>
    <name evidence="1" type="ORF">F4W09_14890</name>
</gene>
<dbReference type="EMBL" id="VXLD01000014">
    <property type="protein sequence ID" value="KAB1852283.1"/>
    <property type="molecule type" value="Genomic_DNA"/>
</dbReference>
<dbReference type="AlphaFoldDB" id="A0A5N4W9A7"/>
<dbReference type="Proteomes" id="UP000325788">
    <property type="component" value="Unassembled WGS sequence"/>
</dbReference>
<accession>A0A5N4W9A7</accession>
<organism evidence="1 2">
    <name type="scientific">Acinetobacter tandoii</name>
    <dbReference type="NCBI Taxonomy" id="202954"/>
    <lineage>
        <taxon>Bacteria</taxon>
        <taxon>Pseudomonadati</taxon>
        <taxon>Pseudomonadota</taxon>
        <taxon>Gammaproteobacteria</taxon>
        <taxon>Moraxellales</taxon>
        <taxon>Moraxellaceae</taxon>
        <taxon>Acinetobacter</taxon>
    </lineage>
</organism>
<reference evidence="1 2" key="1">
    <citation type="submission" date="2019-09" db="EMBL/GenBank/DDBJ databases">
        <title>Draft genome sequence of Acinetobacter tandoii W4-4-4 isolated from environmental water sample.</title>
        <authorList>
            <person name="Wee S.K."/>
            <person name="Yan B."/>
            <person name="Mustaffa S.B."/>
            <person name="Yap E.P.H."/>
        </authorList>
    </citation>
    <scope>NUCLEOTIDE SEQUENCE [LARGE SCALE GENOMIC DNA]</scope>
    <source>
        <strain evidence="1 2">W4-4-4</strain>
    </source>
</reference>
<evidence type="ECO:0000313" key="1">
    <source>
        <dbReference type="EMBL" id="KAB1852283.1"/>
    </source>
</evidence>
<sequence length="143" mass="15620">MKLILKNGMSVLYKDGMSLTGMNIVSIVADSKEDRFNLRMLLTGGLKVDKDGCHPLGCNFGSNALNQSSDMSNYNQPLSLVPNGSNVSADGGALTTSIKKNYSLEEKLRIIDTLTSALKNENSTFYDHTKETEDKLLALIRSI</sequence>
<comment type="caution">
    <text evidence="1">The sequence shown here is derived from an EMBL/GenBank/DDBJ whole genome shotgun (WGS) entry which is preliminary data.</text>
</comment>
<proteinExistence type="predicted"/>
<dbReference type="RefSeq" id="WP_151505228.1">
    <property type="nucleotide sequence ID" value="NZ_VXLD01000014.1"/>
</dbReference>
<protein>
    <submittedName>
        <fullName evidence="1">Uncharacterized protein</fullName>
    </submittedName>
</protein>
<name>A0A5N4W9A7_9GAMM</name>
<evidence type="ECO:0000313" key="2">
    <source>
        <dbReference type="Proteomes" id="UP000325788"/>
    </source>
</evidence>